<gene>
    <name evidence="2" type="ORF">KBX22_07445</name>
</gene>
<proteinExistence type="predicted"/>
<feature type="transmembrane region" description="Helical" evidence="1">
    <location>
        <begin position="78"/>
        <end position="99"/>
    </location>
</feature>
<feature type="transmembrane region" description="Helical" evidence="1">
    <location>
        <begin position="6"/>
        <end position="29"/>
    </location>
</feature>
<comment type="caution">
    <text evidence="2">The sequence shown here is derived from an EMBL/GenBank/DDBJ whole genome shotgun (WGS) entry which is preliminary data.</text>
</comment>
<protein>
    <submittedName>
        <fullName evidence="2">Uncharacterized protein</fullName>
    </submittedName>
</protein>
<keyword evidence="1" id="KW-0812">Transmembrane</keyword>
<accession>A0ABD4TTF4</accession>
<organism evidence="2 3">
    <name type="scientific">Corynebacterium pseudogenitalium</name>
    <dbReference type="NCBI Taxonomy" id="38303"/>
    <lineage>
        <taxon>Bacteria</taxon>
        <taxon>Bacillati</taxon>
        <taxon>Actinomycetota</taxon>
        <taxon>Actinomycetes</taxon>
        <taxon>Mycobacteriales</taxon>
        <taxon>Corynebacteriaceae</taxon>
        <taxon>Corynebacterium</taxon>
    </lineage>
</organism>
<dbReference type="Proteomes" id="UP001205080">
    <property type="component" value="Unassembled WGS sequence"/>
</dbReference>
<keyword evidence="1" id="KW-0472">Membrane</keyword>
<evidence type="ECO:0000313" key="2">
    <source>
        <dbReference type="EMBL" id="MCQ4614563.1"/>
    </source>
</evidence>
<dbReference type="RefSeq" id="WP_256000997.1">
    <property type="nucleotide sequence ID" value="NZ_JAGPYW010000007.1"/>
</dbReference>
<feature type="transmembrane region" description="Helical" evidence="1">
    <location>
        <begin position="41"/>
        <end position="58"/>
    </location>
</feature>
<evidence type="ECO:0000256" key="1">
    <source>
        <dbReference type="SAM" id="Phobius"/>
    </source>
</evidence>
<dbReference type="EMBL" id="JAGPYW010000007">
    <property type="protein sequence ID" value="MCQ4614563.1"/>
    <property type="molecule type" value="Genomic_DNA"/>
</dbReference>
<evidence type="ECO:0000313" key="3">
    <source>
        <dbReference type="Proteomes" id="UP001205080"/>
    </source>
</evidence>
<name>A0ABD4TTF4_9CORY</name>
<reference evidence="2 3" key="1">
    <citation type="submission" date="2021-04" db="EMBL/GenBank/DDBJ databases">
        <title>Corynebacterium genitalium sp. nov. and Corynebacterium genitalium sp. nov., two new species of the genus Corynebacterium.</title>
        <authorList>
            <person name="Jaen-Luchoro D."/>
            <person name="Pinyeiro-Iglesias B."/>
            <person name="Al-Shaer S."/>
            <person name="Karlsson R."/>
            <person name="Gonzales-Siles L."/>
            <person name="Cardew S."/>
            <person name="Jensie-Markopolous S."/>
            <person name="Ohlen M."/>
            <person name="Inganas E."/>
            <person name="Moore E.R.B."/>
        </authorList>
    </citation>
    <scope>NUCLEOTIDE SEQUENCE [LARGE SCALE GENOMIC DNA]</scope>
    <source>
        <strain evidence="2 3">CCUG 55013</strain>
    </source>
</reference>
<keyword evidence="1" id="KW-1133">Transmembrane helix</keyword>
<dbReference type="AlphaFoldDB" id="A0ABD4TTF4"/>
<sequence>MILVVLGAAVALFSALCIVIIGFLIQFFLDPFSVKRKVLSPYRFLVVMVLIAPVYLVYDVRNDAMCNVMSNYAGSGNFSYAFSAYLITAVIISVLWRIIGYYFSEEREQGGKNN</sequence>